<proteinExistence type="predicted"/>
<evidence type="ECO:0000313" key="2">
    <source>
        <dbReference type="Proteomes" id="UP000002277"/>
    </source>
</evidence>
<dbReference type="GeneTree" id="ENSGT00910000146945"/>
<name>A0A2I3SPL1_PANTR</name>
<evidence type="ECO:0000313" key="1">
    <source>
        <dbReference type="Ensembl" id="ENSPTRP00000078947.1"/>
    </source>
</evidence>
<sequence>MATRQRESSFTSCFSTWSCDAGDEGVGCTCEDASLCKKTPISSARQHSPPHCPTLGGKSFHLGHSDRLDSEILLPRAHGNLLQSPGFAEWEEESACSKDGLLARPLHPPLCETV</sequence>
<dbReference type="EMBL" id="AACZ04047866">
    <property type="status" value="NOT_ANNOTATED_CDS"/>
    <property type="molecule type" value="Genomic_DNA"/>
</dbReference>
<reference evidence="1" key="2">
    <citation type="submission" date="2025-08" db="UniProtKB">
        <authorList>
            <consortium name="Ensembl"/>
        </authorList>
    </citation>
    <scope>IDENTIFICATION</scope>
</reference>
<dbReference type="Proteomes" id="UP000002277">
    <property type="component" value="Chromosome 16"/>
</dbReference>
<reference evidence="1 2" key="1">
    <citation type="journal article" date="2005" name="Nature">
        <title>Initial sequence of the chimpanzee genome and comparison with the human genome.</title>
        <authorList>
            <consortium name="Chimpanzee sequencing and analysis consortium"/>
        </authorList>
    </citation>
    <scope>NUCLEOTIDE SEQUENCE [LARGE SCALE GENOMIC DNA]</scope>
</reference>
<reference evidence="1" key="3">
    <citation type="submission" date="2025-09" db="UniProtKB">
        <authorList>
            <consortium name="Ensembl"/>
        </authorList>
    </citation>
    <scope>IDENTIFICATION</scope>
</reference>
<organism evidence="1 2">
    <name type="scientific">Pan troglodytes</name>
    <name type="common">Chimpanzee</name>
    <dbReference type="NCBI Taxonomy" id="9598"/>
    <lineage>
        <taxon>Eukaryota</taxon>
        <taxon>Metazoa</taxon>
        <taxon>Chordata</taxon>
        <taxon>Craniata</taxon>
        <taxon>Vertebrata</taxon>
        <taxon>Euteleostomi</taxon>
        <taxon>Mammalia</taxon>
        <taxon>Eutheria</taxon>
        <taxon>Euarchontoglires</taxon>
        <taxon>Primates</taxon>
        <taxon>Haplorrhini</taxon>
        <taxon>Catarrhini</taxon>
        <taxon>Hominidae</taxon>
        <taxon>Pan</taxon>
    </lineage>
</organism>
<dbReference type="InParanoid" id="A0A2I3SPL1"/>
<protein>
    <submittedName>
        <fullName evidence="1">Uncharacterized protein</fullName>
    </submittedName>
</protein>
<dbReference type="Bgee" id="ENSPTRG00000044102">
    <property type="expression patterns" value="Expressed in pituitary gland and 18 other cell types or tissues"/>
</dbReference>
<dbReference type="AlphaFoldDB" id="A0A2I3SPL1"/>
<accession>A0A2I3SPL1</accession>
<keyword evidence="2" id="KW-1185">Reference proteome</keyword>
<dbReference type="OMA" id="NADDEGM"/>
<dbReference type="Ensembl" id="ENSPTRT00000093557.1">
    <property type="protein sequence ID" value="ENSPTRP00000078947.1"/>
    <property type="gene ID" value="ENSPTRG00000044102.1"/>
</dbReference>